<dbReference type="AlphaFoldDB" id="A0AAV7NL89"/>
<dbReference type="Proteomes" id="UP001066276">
    <property type="component" value="Chromosome 8"/>
</dbReference>
<sequence length="115" mass="11688">MRVTQLGASGASLVSQGSAASPVHGGLRPEVQRRLFFVPHSAQGPEHPHQGADRSVSASSRRSSSDGHFGVRSAAHERGLISPPLTSTGPQWDGETAGTAGAAPPNCQITVISGG</sequence>
<protein>
    <submittedName>
        <fullName evidence="2">Uncharacterized protein</fullName>
    </submittedName>
</protein>
<evidence type="ECO:0000313" key="2">
    <source>
        <dbReference type="EMBL" id="KAJ1115429.1"/>
    </source>
</evidence>
<keyword evidence="3" id="KW-1185">Reference proteome</keyword>
<evidence type="ECO:0000256" key="1">
    <source>
        <dbReference type="SAM" id="MobiDB-lite"/>
    </source>
</evidence>
<name>A0AAV7NL89_PLEWA</name>
<feature type="region of interest" description="Disordered" evidence="1">
    <location>
        <begin position="1"/>
        <end position="115"/>
    </location>
</feature>
<comment type="caution">
    <text evidence="2">The sequence shown here is derived from an EMBL/GenBank/DDBJ whole genome shotgun (WGS) entry which is preliminary data.</text>
</comment>
<proteinExistence type="predicted"/>
<dbReference type="EMBL" id="JANPWB010000012">
    <property type="protein sequence ID" value="KAJ1115429.1"/>
    <property type="molecule type" value="Genomic_DNA"/>
</dbReference>
<organism evidence="2 3">
    <name type="scientific">Pleurodeles waltl</name>
    <name type="common">Iberian ribbed newt</name>
    <dbReference type="NCBI Taxonomy" id="8319"/>
    <lineage>
        <taxon>Eukaryota</taxon>
        <taxon>Metazoa</taxon>
        <taxon>Chordata</taxon>
        <taxon>Craniata</taxon>
        <taxon>Vertebrata</taxon>
        <taxon>Euteleostomi</taxon>
        <taxon>Amphibia</taxon>
        <taxon>Batrachia</taxon>
        <taxon>Caudata</taxon>
        <taxon>Salamandroidea</taxon>
        <taxon>Salamandridae</taxon>
        <taxon>Pleurodelinae</taxon>
        <taxon>Pleurodeles</taxon>
    </lineage>
</organism>
<gene>
    <name evidence="2" type="ORF">NDU88_003653</name>
</gene>
<feature type="compositionally biased region" description="Low complexity" evidence="1">
    <location>
        <begin position="96"/>
        <end position="105"/>
    </location>
</feature>
<accession>A0AAV7NL89</accession>
<reference evidence="2" key="1">
    <citation type="journal article" date="2022" name="bioRxiv">
        <title>Sequencing and chromosome-scale assembly of the giantPleurodeles waltlgenome.</title>
        <authorList>
            <person name="Brown T."/>
            <person name="Elewa A."/>
            <person name="Iarovenko S."/>
            <person name="Subramanian E."/>
            <person name="Araus A.J."/>
            <person name="Petzold A."/>
            <person name="Susuki M."/>
            <person name="Suzuki K.-i.T."/>
            <person name="Hayashi T."/>
            <person name="Toyoda A."/>
            <person name="Oliveira C."/>
            <person name="Osipova E."/>
            <person name="Leigh N.D."/>
            <person name="Simon A."/>
            <person name="Yun M.H."/>
        </authorList>
    </citation>
    <scope>NUCLEOTIDE SEQUENCE</scope>
    <source>
        <strain evidence="2">20211129_DDA</strain>
        <tissue evidence="2">Liver</tissue>
    </source>
</reference>
<evidence type="ECO:0000313" key="3">
    <source>
        <dbReference type="Proteomes" id="UP001066276"/>
    </source>
</evidence>